<evidence type="ECO:0000313" key="1">
    <source>
        <dbReference type="EMBL" id="MCZ4583033.1"/>
    </source>
</evidence>
<sequence length="42" mass="4785">MNTGSIALHHAVGYRTVGVRQRLAQIDGVWHDSVLLERRRDT</sequence>
<evidence type="ECO:0000313" key="2">
    <source>
        <dbReference type="EMBL" id="WLF45762.1"/>
    </source>
</evidence>
<proteinExistence type="predicted"/>
<protein>
    <recommendedName>
        <fullName evidence="5">Acetyltransferase</fullName>
    </recommendedName>
</protein>
<dbReference type="InterPro" id="IPR016181">
    <property type="entry name" value="Acyl_CoA_acyltransferase"/>
</dbReference>
<evidence type="ECO:0000313" key="3">
    <source>
        <dbReference type="Proteomes" id="UP001066327"/>
    </source>
</evidence>
<dbReference type="EMBL" id="CP130953">
    <property type="protein sequence ID" value="WLF45762.1"/>
    <property type="molecule type" value="Genomic_DNA"/>
</dbReference>
<dbReference type="AlphaFoldDB" id="A0AAX3Y8M7"/>
<accession>A0AAX3Y8M7</accession>
<organism evidence="2 4">
    <name type="scientific">Rhodococcus opacus</name>
    <name type="common">Nocardia opaca</name>
    <dbReference type="NCBI Taxonomy" id="37919"/>
    <lineage>
        <taxon>Bacteria</taxon>
        <taxon>Bacillati</taxon>
        <taxon>Actinomycetota</taxon>
        <taxon>Actinomycetes</taxon>
        <taxon>Mycobacteriales</taxon>
        <taxon>Nocardiaceae</taxon>
        <taxon>Rhodococcus</taxon>
    </lineage>
</organism>
<dbReference type="Proteomes" id="UP001231166">
    <property type="component" value="Chromosome"/>
</dbReference>
<reference evidence="1" key="1">
    <citation type="submission" date="2022-12" db="EMBL/GenBank/DDBJ databases">
        <authorList>
            <person name="Krivoruchko A.V."/>
            <person name="Elkin A."/>
        </authorList>
    </citation>
    <scope>NUCLEOTIDE SEQUENCE</scope>
    <source>
        <strain evidence="1">IEGM 249</strain>
    </source>
</reference>
<dbReference type="RefSeq" id="WP_257237506.1">
    <property type="nucleotide sequence ID" value="NZ_CAJUXZ010000001.1"/>
</dbReference>
<dbReference type="Proteomes" id="UP001066327">
    <property type="component" value="Unassembled WGS sequence"/>
</dbReference>
<dbReference type="EMBL" id="JAPWIS010000002">
    <property type="protein sequence ID" value="MCZ4583033.1"/>
    <property type="molecule type" value="Genomic_DNA"/>
</dbReference>
<name>A0AAX3Y8M7_RHOOP</name>
<keyword evidence="3" id="KW-1185">Reference proteome</keyword>
<reference evidence="2" key="2">
    <citation type="submission" date="2023-07" db="EMBL/GenBank/DDBJ databases">
        <title>Genomic analysis of Rhodococcus opacus VOC-14 with glycol ethers degradation activity.</title>
        <authorList>
            <person name="Narkevich D.A."/>
            <person name="Hlushen A.M."/>
            <person name="Akhremchuk A.E."/>
            <person name="Sikolenko M.A."/>
            <person name="Valentovich L.N."/>
        </authorList>
    </citation>
    <scope>NUCLEOTIDE SEQUENCE</scope>
    <source>
        <strain evidence="2">VOC-14</strain>
    </source>
</reference>
<evidence type="ECO:0000313" key="4">
    <source>
        <dbReference type="Proteomes" id="UP001231166"/>
    </source>
</evidence>
<dbReference type="SUPFAM" id="SSF55729">
    <property type="entry name" value="Acyl-CoA N-acyltransferases (Nat)"/>
    <property type="match status" value="1"/>
</dbReference>
<dbReference type="Gene3D" id="3.40.630.30">
    <property type="match status" value="1"/>
</dbReference>
<evidence type="ECO:0008006" key="5">
    <source>
        <dbReference type="Google" id="ProtNLM"/>
    </source>
</evidence>
<gene>
    <name evidence="1" type="ORF">O4328_04895</name>
    <name evidence="2" type="ORF">Q5707_28295</name>
</gene>